<dbReference type="Gramene" id="KJB46056">
    <property type="protein sequence ID" value="KJB46056"/>
    <property type="gene ID" value="B456_007G348000"/>
</dbReference>
<protein>
    <submittedName>
        <fullName evidence="2">Uncharacterized protein</fullName>
    </submittedName>
</protein>
<organism evidence="2 3">
    <name type="scientific">Gossypium raimondii</name>
    <name type="common">Peruvian cotton</name>
    <name type="synonym">Gossypium klotzschianum subsp. raimondii</name>
    <dbReference type="NCBI Taxonomy" id="29730"/>
    <lineage>
        <taxon>Eukaryota</taxon>
        <taxon>Viridiplantae</taxon>
        <taxon>Streptophyta</taxon>
        <taxon>Embryophyta</taxon>
        <taxon>Tracheophyta</taxon>
        <taxon>Spermatophyta</taxon>
        <taxon>Magnoliopsida</taxon>
        <taxon>eudicotyledons</taxon>
        <taxon>Gunneridae</taxon>
        <taxon>Pentapetalae</taxon>
        <taxon>rosids</taxon>
        <taxon>malvids</taxon>
        <taxon>Malvales</taxon>
        <taxon>Malvaceae</taxon>
        <taxon>Malvoideae</taxon>
        <taxon>Gossypium</taxon>
    </lineage>
</organism>
<keyword evidence="3" id="KW-1185">Reference proteome</keyword>
<feature type="compositionally biased region" description="Basic and acidic residues" evidence="1">
    <location>
        <begin position="89"/>
        <end position="99"/>
    </location>
</feature>
<feature type="region of interest" description="Disordered" evidence="1">
    <location>
        <begin position="58"/>
        <end position="108"/>
    </location>
</feature>
<evidence type="ECO:0000313" key="2">
    <source>
        <dbReference type="EMBL" id="KJB46056.1"/>
    </source>
</evidence>
<evidence type="ECO:0000313" key="3">
    <source>
        <dbReference type="Proteomes" id="UP000032304"/>
    </source>
</evidence>
<sequence>MVHVRDTDGCKCFREGINTQPARVWCNSIDFTMHEPARPNGNSAPPCTVALLERSKQRLRRQGTFQSQAKRENPRESNALPLVRKRKLAQKEPKTKTKGMDQPQWLEM</sequence>
<dbReference type="EMBL" id="CM001746">
    <property type="protein sequence ID" value="KJB46056.1"/>
    <property type="molecule type" value="Genomic_DNA"/>
</dbReference>
<gene>
    <name evidence="2" type="ORF">B456_007G348000</name>
</gene>
<evidence type="ECO:0000256" key="1">
    <source>
        <dbReference type="SAM" id="MobiDB-lite"/>
    </source>
</evidence>
<accession>A0A0D2SVK6</accession>
<proteinExistence type="predicted"/>
<reference evidence="2 3" key="1">
    <citation type="journal article" date="2012" name="Nature">
        <title>Repeated polyploidization of Gossypium genomes and the evolution of spinnable cotton fibres.</title>
        <authorList>
            <person name="Paterson A.H."/>
            <person name="Wendel J.F."/>
            <person name="Gundlach H."/>
            <person name="Guo H."/>
            <person name="Jenkins J."/>
            <person name="Jin D."/>
            <person name="Llewellyn D."/>
            <person name="Showmaker K.C."/>
            <person name="Shu S."/>
            <person name="Udall J."/>
            <person name="Yoo M.J."/>
            <person name="Byers R."/>
            <person name="Chen W."/>
            <person name="Doron-Faigenboim A."/>
            <person name="Duke M.V."/>
            <person name="Gong L."/>
            <person name="Grimwood J."/>
            <person name="Grover C."/>
            <person name="Grupp K."/>
            <person name="Hu G."/>
            <person name="Lee T.H."/>
            <person name="Li J."/>
            <person name="Lin L."/>
            <person name="Liu T."/>
            <person name="Marler B.S."/>
            <person name="Page J.T."/>
            <person name="Roberts A.W."/>
            <person name="Romanel E."/>
            <person name="Sanders W.S."/>
            <person name="Szadkowski E."/>
            <person name="Tan X."/>
            <person name="Tang H."/>
            <person name="Xu C."/>
            <person name="Wang J."/>
            <person name="Wang Z."/>
            <person name="Zhang D."/>
            <person name="Zhang L."/>
            <person name="Ashrafi H."/>
            <person name="Bedon F."/>
            <person name="Bowers J.E."/>
            <person name="Brubaker C.L."/>
            <person name="Chee P.W."/>
            <person name="Das S."/>
            <person name="Gingle A.R."/>
            <person name="Haigler C.H."/>
            <person name="Harker D."/>
            <person name="Hoffmann L.V."/>
            <person name="Hovav R."/>
            <person name="Jones D.C."/>
            <person name="Lemke C."/>
            <person name="Mansoor S."/>
            <person name="ur Rahman M."/>
            <person name="Rainville L.N."/>
            <person name="Rambani A."/>
            <person name="Reddy U.K."/>
            <person name="Rong J.K."/>
            <person name="Saranga Y."/>
            <person name="Scheffler B.E."/>
            <person name="Scheffler J.A."/>
            <person name="Stelly D.M."/>
            <person name="Triplett B.A."/>
            <person name="Van Deynze A."/>
            <person name="Vaslin M.F."/>
            <person name="Waghmare V.N."/>
            <person name="Walford S.A."/>
            <person name="Wright R.J."/>
            <person name="Zaki E.A."/>
            <person name="Zhang T."/>
            <person name="Dennis E.S."/>
            <person name="Mayer K.F."/>
            <person name="Peterson D.G."/>
            <person name="Rokhsar D.S."/>
            <person name="Wang X."/>
            <person name="Schmutz J."/>
        </authorList>
    </citation>
    <scope>NUCLEOTIDE SEQUENCE [LARGE SCALE GENOMIC DNA]</scope>
</reference>
<name>A0A0D2SVK6_GOSRA</name>
<dbReference type="Proteomes" id="UP000032304">
    <property type="component" value="Chromosome 7"/>
</dbReference>
<dbReference type="AlphaFoldDB" id="A0A0D2SVK6"/>